<evidence type="ECO:0000313" key="2">
    <source>
        <dbReference type="EMBL" id="RKO73042.1"/>
    </source>
</evidence>
<protein>
    <submittedName>
        <fullName evidence="2">DUF2752 domain-containing protein</fullName>
    </submittedName>
</protein>
<dbReference type="InterPro" id="IPR021215">
    <property type="entry name" value="DUF2752"/>
</dbReference>
<sequence length="103" mass="12034">MAWLVLKYLRLHWIYTIVIGYFGTAIALYMLSDIHILIPCLWRAITGYECPGCGLTTAFIALLRMQWAYAWSANPMIFVLVPAFISLILKDFWRFKNVQTDLR</sequence>
<keyword evidence="1" id="KW-0812">Transmembrane</keyword>
<comment type="caution">
    <text evidence="2">The sequence shown here is derived from an EMBL/GenBank/DDBJ whole genome shotgun (WGS) entry which is preliminary data.</text>
</comment>
<proteinExistence type="predicted"/>
<accession>A0A420W376</accession>
<dbReference type="Pfam" id="PF10825">
    <property type="entry name" value="DUF2752"/>
    <property type="match status" value="1"/>
</dbReference>
<dbReference type="AlphaFoldDB" id="A0A420W376"/>
<dbReference type="RefSeq" id="WP_121121319.1">
    <property type="nucleotide sequence ID" value="NZ_CP158959.1"/>
</dbReference>
<gene>
    <name evidence="2" type="ORF">D7322_03345</name>
</gene>
<dbReference type="OrthoDB" id="9815897at2"/>
<feature type="transmembrane region" description="Helical" evidence="1">
    <location>
        <begin position="12"/>
        <end position="32"/>
    </location>
</feature>
<name>A0A420W376_9SPHI</name>
<feature type="transmembrane region" description="Helical" evidence="1">
    <location>
        <begin position="69"/>
        <end position="89"/>
    </location>
</feature>
<dbReference type="EMBL" id="RBWS01000002">
    <property type="protein sequence ID" value="RKO73042.1"/>
    <property type="molecule type" value="Genomic_DNA"/>
</dbReference>
<keyword evidence="1" id="KW-0472">Membrane</keyword>
<keyword evidence="3" id="KW-1185">Reference proteome</keyword>
<reference evidence="2 3" key="1">
    <citation type="submission" date="2018-10" db="EMBL/GenBank/DDBJ databases">
        <title>Sphingobacterium sp. M05W1-28.</title>
        <authorList>
            <person name="Cai H."/>
        </authorList>
    </citation>
    <scope>NUCLEOTIDE SEQUENCE [LARGE SCALE GENOMIC DNA]</scope>
    <source>
        <strain evidence="2 3">M05W1-28</strain>
    </source>
</reference>
<keyword evidence="1" id="KW-1133">Transmembrane helix</keyword>
<dbReference type="Proteomes" id="UP000282423">
    <property type="component" value="Unassembled WGS sequence"/>
</dbReference>
<evidence type="ECO:0000256" key="1">
    <source>
        <dbReference type="SAM" id="Phobius"/>
    </source>
</evidence>
<evidence type="ECO:0000313" key="3">
    <source>
        <dbReference type="Proteomes" id="UP000282423"/>
    </source>
</evidence>
<organism evidence="2 3">
    <name type="scientific">Sphingobacterium puteale</name>
    <dbReference type="NCBI Taxonomy" id="2420510"/>
    <lineage>
        <taxon>Bacteria</taxon>
        <taxon>Pseudomonadati</taxon>
        <taxon>Bacteroidota</taxon>
        <taxon>Sphingobacteriia</taxon>
        <taxon>Sphingobacteriales</taxon>
        <taxon>Sphingobacteriaceae</taxon>
        <taxon>Sphingobacterium</taxon>
    </lineage>
</organism>